<dbReference type="Pfam" id="PF00109">
    <property type="entry name" value="ketoacyl-synt"/>
    <property type="match status" value="1"/>
</dbReference>
<organism evidence="6 7">
    <name type="scientific">Reticulomyxa filosa</name>
    <dbReference type="NCBI Taxonomy" id="46433"/>
    <lineage>
        <taxon>Eukaryota</taxon>
        <taxon>Sar</taxon>
        <taxon>Rhizaria</taxon>
        <taxon>Retaria</taxon>
        <taxon>Foraminifera</taxon>
        <taxon>Monothalamids</taxon>
        <taxon>Reticulomyxidae</taxon>
        <taxon>Reticulomyxa</taxon>
    </lineage>
</organism>
<gene>
    <name evidence="6" type="ORF">RFI_21469</name>
</gene>
<dbReference type="Proteomes" id="UP000023152">
    <property type="component" value="Unassembled WGS sequence"/>
</dbReference>
<dbReference type="PANTHER" id="PTHR11712:SF336">
    <property type="entry name" value="3-OXOACYL-[ACYL-CARRIER-PROTEIN] SYNTHASE, MITOCHONDRIAL"/>
    <property type="match status" value="1"/>
</dbReference>
<evidence type="ECO:0000256" key="1">
    <source>
        <dbReference type="ARBA" id="ARBA00008467"/>
    </source>
</evidence>
<dbReference type="InterPro" id="IPR014030">
    <property type="entry name" value="Ketoacyl_synth_N"/>
</dbReference>
<accession>X6MPZ8</accession>
<keyword evidence="3 4" id="KW-0808">Transferase</keyword>
<sequence length="360" mass="38493">MGGPELSEAMTIALQQQQRNGYRQLGPFDLPNALTNTSAGAISSRYGLHGPSLCPASACAAGAHAIMEAYALIAMGQMNVMIAGGADASIVPWGVGGFARCKALACKFNDNPSQASRPFDVDRCGFVIGEGAATLILEEYDHATQCTFFFLKKKKKKKKRGAPIYAELVGIASTCDAFHMTAPEPSGKYIRRCMDLCIEHAAACTRSDVETVRRKIGYVNAHATSTPIGDSIELNAILQCILDLQSANDNAREKLIKERLKHADLKISATKGSIGHLLGAAGAIEACFSVQTLVDQIAPPTLNLLRCDEEFEADGVRHLLCANASHTFDGSKYTPCDFALSNSFGFGGTNASLLFCKVYK</sequence>
<dbReference type="GO" id="GO:0005739">
    <property type="term" value="C:mitochondrion"/>
    <property type="evidence" value="ECO:0007669"/>
    <property type="project" value="TreeGrafter"/>
</dbReference>
<evidence type="ECO:0000313" key="6">
    <source>
        <dbReference type="EMBL" id="ETO15894.1"/>
    </source>
</evidence>
<comment type="similarity">
    <text evidence="1 4">Belongs to the thiolase-like superfamily. Beta-ketoacyl-ACP synthases family.</text>
</comment>
<dbReference type="PANTHER" id="PTHR11712">
    <property type="entry name" value="POLYKETIDE SYNTHASE-RELATED"/>
    <property type="match status" value="1"/>
</dbReference>
<evidence type="ECO:0000256" key="2">
    <source>
        <dbReference type="ARBA" id="ARBA00013191"/>
    </source>
</evidence>
<dbReference type="InterPro" id="IPR020841">
    <property type="entry name" value="PKS_Beta-ketoAc_synthase_dom"/>
</dbReference>
<dbReference type="OrthoDB" id="5334845at2759"/>
<dbReference type="SMART" id="SM00825">
    <property type="entry name" value="PKS_KS"/>
    <property type="match status" value="1"/>
</dbReference>
<dbReference type="EC" id="2.3.1.41" evidence="2"/>
<dbReference type="PROSITE" id="PS52004">
    <property type="entry name" value="KS3_2"/>
    <property type="match status" value="1"/>
</dbReference>
<dbReference type="Gene3D" id="3.40.47.10">
    <property type="match status" value="1"/>
</dbReference>
<evidence type="ECO:0000313" key="7">
    <source>
        <dbReference type="Proteomes" id="UP000023152"/>
    </source>
</evidence>
<dbReference type="PROSITE" id="PS00606">
    <property type="entry name" value="KS3_1"/>
    <property type="match status" value="1"/>
</dbReference>
<dbReference type="InterPro" id="IPR018201">
    <property type="entry name" value="Ketoacyl_synth_AS"/>
</dbReference>
<protein>
    <recommendedName>
        <fullName evidence="2">beta-ketoacyl-[acyl-carrier-protein] synthase I</fullName>
        <ecNumber evidence="2">2.3.1.41</ecNumber>
    </recommendedName>
</protein>
<dbReference type="EMBL" id="ASPP01018713">
    <property type="protein sequence ID" value="ETO15894.1"/>
    <property type="molecule type" value="Genomic_DNA"/>
</dbReference>
<keyword evidence="7" id="KW-1185">Reference proteome</keyword>
<dbReference type="GO" id="GO:0006633">
    <property type="term" value="P:fatty acid biosynthetic process"/>
    <property type="evidence" value="ECO:0007669"/>
    <property type="project" value="InterPro"/>
</dbReference>
<dbReference type="SUPFAM" id="SSF53901">
    <property type="entry name" value="Thiolase-like"/>
    <property type="match status" value="2"/>
</dbReference>
<dbReference type="OMA" id="NDNAREK"/>
<evidence type="ECO:0000256" key="3">
    <source>
        <dbReference type="ARBA" id="ARBA00022679"/>
    </source>
</evidence>
<dbReference type="InterPro" id="IPR000794">
    <property type="entry name" value="Beta-ketoacyl_synthase"/>
</dbReference>
<evidence type="ECO:0000259" key="5">
    <source>
        <dbReference type="PROSITE" id="PS52004"/>
    </source>
</evidence>
<dbReference type="InterPro" id="IPR014031">
    <property type="entry name" value="Ketoacyl_synth_C"/>
</dbReference>
<dbReference type="CDD" id="cd00834">
    <property type="entry name" value="KAS_I_II"/>
    <property type="match status" value="1"/>
</dbReference>
<feature type="domain" description="Ketosynthase family 3 (KS3)" evidence="5">
    <location>
        <begin position="1"/>
        <end position="357"/>
    </location>
</feature>
<name>X6MPZ8_RETFI</name>
<dbReference type="GO" id="GO:0004315">
    <property type="term" value="F:3-oxoacyl-[acyl-carrier-protein] synthase activity"/>
    <property type="evidence" value="ECO:0007669"/>
    <property type="project" value="UniProtKB-EC"/>
</dbReference>
<proteinExistence type="inferred from homology"/>
<comment type="caution">
    <text evidence="6">The sequence shown here is derived from an EMBL/GenBank/DDBJ whole genome shotgun (WGS) entry which is preliminary data.</text>
</comment>
<dbReference type="AlphaFoldDB" id="X6MPZ8"/>
<dbReference type="InterPro" id="IPR016039">
    <property type="entry name" value="Thiolase-like"/>
</dbReference>
<dbReference type="Pfam" id="PF02801">
    <property type="entry name" value="Ketoacyl-synt_C"/>
    <property type="match status" value="1"/>
</dbReference>
<evidence type="ECO:0000256" key="4">
    <source>
        <dbReference type="RuleBase" id="RU003694"/>
    </source>
</evidence>
<reference evidence="6 7" key="1">
    <citation type="journal article" date="2013" name="Curr. Biol.">
        <title>The Genome of the Foraminiferan Reticulomyxa filosa.</title>
        <authorList>
            <person name="Glockner G."/>
            <person name="Hulsmann N."/>
            <person name="Schleicher M."/>
            <person name="Noegel A.A."/>
            <person name="Eichinger L."/>
            <person name="Gallinger C."/>
            <person name="Pawlowski J."/>
            <person name="Sierra R."/>
            <person name="Euteneuer U."/>
            <person name="Pillet L."/>
            <person name="Moustafa A."/>
            <person name="Platzer M."/>
            <person name="Groth M."/>
            <person name="Szafranski K."/>
            <person name="Schliwa M."/>
        </authorList>
    </citation>
    <scope>NUCLEOTIDE SEQUENCE [LARGE SCALE GENOMIC DNA]</scope>
</reference>